<dbReference type="EMBL" id="SRLO01002299">
    <property type="protein sequence ID" value="TNN33250.1"/>
    <property type="molecule type" value="Genomic_DNA"/>
</dbReference>
<gene>
    <name evidence="2" type="ORF">EYF80_056590</name>
</gene>
<sequence length="83" mass="9724">MTEERSALGRSDDQVKGQAAEKCNRGERERGRRARRAHTRLNVLVLTDETPRRQSRRTPSAWSQRQDTRQHVRQTPAYLISRP</sequence>
<organism evidence="2 3">
    <name type="scientific">Liparis tanakae</name>
    <name type="common">Tanaka's snailfish</name>
    <dbReference type="NCBI Taxonomy" id="230148"/>
    <lineage>
        <taxon>Eukaryota</taxon>
        <taxon>Metazoa</taxon>
        <taxon>Chordata</taxon>
        <taxon>Craniata</taxon>
        <taxon>Vertebrata</taxon>
        <taxon>Euteleostomi</taxon>
        <taxon>Actinopterygii</taxon>
        <taxon>Neopterygii</taxon>
        <taxon>Teleostei</taxon>
        <taxon>Neoteleostei</taxon>
        <taxon>Acanthomorphata</taxon>
        <taxon>Eupercaria</taxon>
        <taxon>Perciformes</taxon>
        <taxon>Cottioidei</taxon>
        <taxon>Cottales</taxon>
        <taxon>Liparidae</taxon>
        <taxon>Liparis</taxon>
    </lineage>
</organism>
<name>A0A4Z2EXA8_9TELE</name>
<evidence type="ECO:0000313" key="2">
    <source>
        <dbReference type="EMBL" id="TNN33250.1"/>
    </source>
</evidence>
<evidence type="ECO:0000256" key="1">
    <source>
        <dbReference type="SAM" id="MobiDB-lite"/>
    </source>
</evidence>
<dbReference type="Proteomes" id="UP000314294">
    <property type="component" value="Unassembled WGS sequence"/>
</dbReference>
<reference evidence="2 3" key="1">
    <citation type="submission" date="2019-03" db="EMBL/GenBank/DDBJ databases">
        <title>First draft genome of Liparis tanakae, snailfish: a comprehensive survey of snailfish specific genes.</title>
        <authorList>
            <person name="Kim W."/>
            <person name="Song I."/>
            <person name="Jeong J.-H."/>
            <person name="Kim D."/>
            <person name="Kim S."/>
            <person name="Ryu S."/>
            <person name="Song J.Y."/>
            <person name="Lee S.K."/>
        </authorList>
    </citation>
    <scope>NUCLEOTIDE SEQUENCE [LARGE SCALE GENOMIC DNA]</scope>
    <source>
        <tissue evidence="2">Muscle</tissue>
    </source>
</reference>
<proteinExistence type="predicted"/>
<feature type="compositionally biased region" description="Basic and acidic residues" evidence="1">
    <location>
        <begin position="1"/>
        <end position="15"/>
    </location>
</feature>
<feature type="region of interest" description="Disordered" evidence="1">
    <location>
        <begin position="1"/>
        <end position="83"/>
    </location>
</feature>
<dbReference type="AlphaFoldDB" id="A0A4Z2EXA8"/>
<evidence type="ECO:0000313" key="3">
    <source>
        <dbReference type="Proteomes" id="UP000314294"/>
    </source>
</evidence>
<keyword evidence="3" id="KW-1185">Reference proteome</keyword>
<comment type="caution">
    <text evidence="2">The sequence shown here is derived from an EMBL/GenBank/DDBJ whole genome shotgun (WGS) entry which is preliminary data.</text>
</comment>
<accession>A0A4Z2EXA8</accession>
<protein>
    <submittedName>
        <fullName evidence="2">Uncharacterized protein</fullName>
    </submittedName>
</protein>